<proteinExistence type="predicted"/>
<sequence length="67" mass="7221">MLQGWDAMGREQPRCCRSAKGCLGGSLLHGAEGSVMNIQGDVTAFCRHRLQDFQQGGVDIRPQFAAG</sequence>
<accession>A0A318JVP2</accession>
<evidence type="ECO:0000313" key="1">
    <source>
        <dbReference type="EMBL" id="PXX44721.1"/>
    </source>
</evidence>
<reference evidence="1 2" key="1">
    <citation type="submission" date="2018-05" db="EMBL/GenBank/DDBJ databases">
        <title>Genomic Encyclopedia of Type Strains, Phase IV (KMG-IV): sequencing the most valuable type-strain genomes for metagenomic binning, comparative biology and taxonomic classification.</title>
        <authorList>
            <person name="Goeker M."/>
        </authorList>
    </citation>
    <scope>NUCLEOTIDE SEQUENCE [LARGE SCALE GENOMIC DNA]</scope>
    <source>
        <strain evidence="1 2">DSM 25134</strain>
    </source>
</reference>
<evidence type="ECO:0000313" key="2">
    <source>
        <dbReference type="Proteomes" id="UP000248395"/>
    </source>
</evidence>
<organism evidence="1 2">
    <name type="scientific">Aquitalea magnusonii</name>
    <dbReference type="NCBI Taxonomy" id="332411"/>
    <lineage>
        <taxon>Bacteria</taxon>
        <taxon>Pseudomonadati</taxon>
        <taxon>Pseudomonadota</taxon>
        <taxon>Betaproteobacteria</taxon>
        <taxon>Neisseriales</taxon>
        <taxon>Chromobacteriaceae</taxon>
        <taxon>Aquitalea</taxon>
    </lineage>
</organism>
<keyword evidence="2" id="KW-1185">Reference proteome</keyword>
<dbReference type="AlphaFoldDB" id="A0A318JVP2"/>
<protein>
    <submittedName>
        <fullName evidence="1">Uncharacterized protein</fullName>
    </submittedName>
</protein>
<name>A0A318JVP2_9NEIS</name>
<dbReference type="Proteomes" id="UP000248395">
    <property type="component" value="Unassembled WGS sequence"/>
</dbReference>
<comment type="caution">
    <text evidence="1">The sequence shown here is derived from an EMBL/GenBank/DDBJ whole genome shotgun (WGS) entry which is preliminary data.</text>
</comment>
<dbReference type="EMBL" id="QJKC01000012">
    <property type="protein sequence ID" value="PXX44721.1"/>
    <property type="molecule type" value="Genomic_DNA"/>
</dbReference>
<gene>
    <name evidence="1" type="ORF">DFR38_112150</name>
</gene>